<name>A0A6J6TBN9_9ZZZZ</name>
<accession>A0A6J6TBN9</accession>
<evidence type="ECO:0000256" key="1">
    <source>
        <dbReference type="SAM" id="MobiDB-lite"/>
    </source>
</evidence>
<dbReference type="EMBL" id="CAEZYZ010000067">
    <property type="protein sequence ID" value="CAB4744518.1"/>
    <property type="molecule type" value="Genomic_DNA"/>
</dbReference>
<evidence type="ECO:0000313" key="2">
    <source>
        <dbReference type="EMBL" id="CAB4744518.1"/>
    </source>
</evidence>
<proteinExistence type="predicted"/>
<protein>
    <submittedName>
        <fullName evidence="2">Unannotated protein</fullName>
    </submittedName>
</protein>
<organism evidence="2">
    <name type="scientific">freshwater metagenome</name>
    <dbReference type="NCBI Taxonomy" id="449393"/>
    <lineage>
        <taxon>unclassified sequences</taxon>
        <taxon>metagenomes</taxon>
        <taxon>ecological metagenomes</taxon>
    </lineage>
</organism>
<sequence>MGDGVGMQSCGIDDVADAAASVEIGGDPTGARSDDPGAEPDVATALANPISDRQHDGGRARNRGRRRPQCGAAGAGQRLELAQLRLVDHLELDPVGGTSTVELLERRPFAVALRHDDLAGLAHIDPALGAESSQPFIALSGQLRLE</sequence>
<gene>
    <name evidence="2" type="ORF">UFOPK2810_00524</name>
</gene>
<reference evidence="2" key="1">
    <citation type="submission" date="2020-05" db="EMBL/GenBank/DDBJ databases">
        <authorList>
            <person name="Chiriac C."/>
            <person name="Salcher M."/>
            <person name="Ghai R."/>
            <person name="Kavagutti S V."/>
        </authorList>
    </citation>
    <scope>NUCLEOTIDE SEQUENCE</scope>
</reference>
<feature type="region of interest" description="Disordered" evidence="1">
    <location>
        <begin position="18"/>
        <end position="74"/>
    </location>
</feature>
<dbReference type="AlphaFoldDB" id="A0A6J6TBN9"/>